<organism evidence="2 3">
    <name type="scientific">Sulfolobus acidocaldarius (strain ATCC 33909 / DSM 639 / JCM 8929 / NBRC 15157 / NCIMB 11770)</name>
    <dbReference type="NCBI Taxonomy" id="330779"/>
    <lineage>
        <taxon>Archaea</taxon>
        <taxon>Thermoproteota</taxon>
        <taxon>Thermoprotei</taxon>
        <taxon>Sulfolobales</taxon>
        <taxon>Sulfolobaceae</taxon>
        <taxon>Sulfolobus</taxon>
    </lineage>
</organism>
<dbReference type="InterPro" id="IPR001173">
    <property type="entry name" value="Glyco_trans_2-like"/>
</dbReference>
<evidence type="ECO:0000313" key="3">
    <source>
        <dbReference type="Proteomes" id="UP000001018"/>
    </source>
</evidence>
<accession>Q4J7Q9</accession>
<dbReference type="Pfam" id="PF00535">
    <property type="entry name" value="Glycos_transf_2"/>
    <property type="match status" value="1"/>
</dbReference>
<dbReference type="PATRIC" id="fig|330779.12.peg.1813"/>
<proteinExistence type="predicted"/>
<name>Q4J7Q9_SULAC</name>
<evidence type="ECO:0000259" key="1">
    <source>
        <dbReference type="Pfam" id="PF00535"/>
    </source>
</evidence>
<dbReference type="KEGG" id="sai:Saci_1865"/>
<dbReference type="CDD" id="cd00761">
    <property type="entry name" value="Glyco_tranf_GTA_type"/>
    <property type="match status" value="1"/>
</dbReference>
<reference evidence="2 3" key="1">
    <citation type="journal article" date="2005" name="J. Bacteriol.">
        <title>The genome of Sulfolobus acidocaldarius, a model organism of the Crenarchaeota.</title>
        <authorList>
            <person name="Chen L."/>
            <person name="Brugger K."/>
            <person name="Skovgaard M."/>
            <person name="Redder P."/>
            <person name="She Q."/>
            <person name="Torarinsson E."/>
            <person name="Greve B."/>
            <person name="Awayez M."/>
            <person name="Zibat A."/>
            <person name="Klenk H.-P."/>
            <person name="Garrett R.A."/>
        </authorList>
    </citation>
    <scope>NUCLEOTIDE SEQUENCE [LARGE SCALE GENOMIC DNA]</scope>
    <source>
        <strain evidence="3">ATCC 33909 / DSM 639 / JCM 8929 / NBRC 15157 / NCIMB 11770</strain>
    </source>
</reference>
<dbReference type="SUPFAM" id="SSF53448">
    <property type="entry name" value="Nucleotide-diphospho-sugar transferases"/>
    <property type="match status" value="1"/>
</dbReference>
<sequence length="300" mass="34691">MLILYKPSEGDRTLEVVEEFKKYLDIMVIYQNEGYIEEAMNLIYSNANADLLLTIDDDNIPDPNWVLDHKKFHEKYEMLGVARGKVIRKNQNLNNKKLLKDFAKKIIYRQFSELFDGYSGYLTIYGIPNDRPVRSAGDLIKTITVTAENMSVKREVYKDFRLPCHTLRGFHHENILTLHAIMKGYFTAEINGGVEKEIERMNYGVKKDSLSTPTTLKGRINLIAEHYLFPYASNLMGFKPRDLRFIRKLLLLSYRGLEKEAVKLGLDLAIKGIEEGLEPRNIRERLKLGLDSIVQGEINI</sequence>
<dbReference type="AlphaFoldDB" id="Q4J7Q9"/>
<evidence type="ECO:0000313" key="2">
    <source>
        <dbReference type="EMBL" id="AAY81171.1"/>
    </source>
</evidence>
<dbReference type="HOGENOM" id="CLU_913989_0_0_2"/>
<dbReference type="Gene3D" id="3.90.550.10">
    <property type="entry name" value="Spore Coat Polysaccharide Biosynthesis Protein SpsA, Chain A"/>
    <property type="match status" value="1"/>
</dbReference>
<keyword evidence="3" id="KW-1185">Reference proteome</keyword>
<dbReference type="EMBL" id="CP000077">
    <property type="protein sequence ID" value="AAY81171.1"/>
    <property type="molecule type" value="Genomic_DNA"/>
</dbReference>
<gene>
    <name evidence="2" type="ordered locus">Saci_1865</name>
</gene>
<protein>
    <recommendedName>
        <fullName evidence="1">Glycosyltransferase 2-like domain-containing protein</fullName>
    </recommendedName>
</protein>
<dbReference type="InterPro" id="IPR029044">
    <property type="entry name" value="Nucleotide-diphossugar_trans"/>
</dbReference>
<dbReference type="Proteomes" id="UP000001018">
    <property type="component" value="Chromosome"/>
</dbReference>
<dbReference type="eggNOG" id="arCOG07240">
    <property type="taxonomic scope" value="Archaea"/>
</dbReference>
<feature type="domain" description="Glycosyltransferase 2-like" evidence="1">
    <location>
        <begin position="11"/>
        <end position="103"/>
    </location>
</feature>